<organism evidence="2 3">
    <name type="scientific">Streptomyces himalayensis subsp. aureolus</name>
    <dbReference type="NCBI Taxonomy" id="2758039"/>
    <lineage>
        <taxon>Bacteria</taxon>
        <taxon>Bacillati</taxon>
        <taxon>Actinomycetota</taxon>
        <taxon>Actinomycetes</taxon>
        <taxon>Kitasatosporales</taxon>
        <taxon>Streptomycetaceae</taxon>
        <taxon>Streptomyces</taxon>
        <taxon>Streptomyces himalayensis</taxon>
    </lineage>
</organism>
<proteinExistence type="predicted"/>
<keyword evidence="3" id="KW-1185">Reference proteome</keyword>
<gene>
    <name evidence="2" type="ORF">H1V43_36620</name>
</gene>
<feature type="region of interest" description="Disordered" evidence="1">
    <location>
        <begin position="117"/>
        <end position="165"/>
    </location>
</feature>
<dbReference type="Proteomes" id="UP000586976">
    <property type="component" value="Unassembled WGS sequence"/>
</dbReference>
<feature type="compositionally biased region" description="Polar residues" evidence="1">
    <location>
        <begin position="156"/>
        <end position="165"/>
    </location>
</feature>
<feature type="compositionally biased region" description="Basic and acidic residues" evidence="1">
    <location>
        <begin position="126"/>
        <end position="135"/>
    </location>
</feature>
<dbReference type="AlphaFoldDB" id="A0A7W2HK31"/>
<dbReference type="EMBL" id="JACEQY010000072">
    <property type="protein sequence ID" value="MBA4866728.1"/>
    <property type="molecule type" value="Genomic_DNA"/>
</dbReference>
<evidence type="ECO:0000256" key="1">
    <source>
        <dbReference type="SAM" id="MobiDB-lite"/>
    </source>
</evidence>
<name>A0A7W2HK31_9ACTN</name>
<evidence type="ECO:0000313" key="2">
    <source>
        <dbReference type="EMBL" id="MBA4866728.1"/>
    </source>
</evidence>
<evidence type="ECO:0000313" key="3">
    <source>
        <dbReference type="Proteomes" id="UP000586976"/>
    </source>
</evidence>
<sequence>MRGDVCDDSGLAGGIRSMPCCATQVSSRAHCMAARRAGLHHLDLATHPGTGMLDRLSRPWVLRLSRLEEVKDMLRASCRPKGEEMVIRISEGSTAADRHEARVPDLREDHGWHSFLLASAPHSRTRTRDHARPEAKPANPVVDPQARLPISRPDETSSQSPPARP</sequence>
<protein>
    <submittedName>
        <fullName evidence="2">Uncharacterized protein</fullName>
    </submittedName>
</protein>
<comment type="caution">
    <text evidence="2">The sequence shown here is derived from an EMBL/GenBank/DDBJ whole genome shotgun (WGS) entry which is preliminary data.</text>
</comment>
<accession>A0A7W2HK31</accession>
<reference evidence="2 3" key="1">
    <citation type="submission" date="2020-07" db="EMBL/GenBank/DDBJ databases">
        <title>Streptomyces isolated from Indian soil.</title>
        <authorList>
            <person name="Mandal S."/>
            <person name="Maiti P.K."/>
        </authorList>
    </citation>
    <scope>NUCLEOTIDE SEQUENCE [LARGE SCALE GENOMIC DNA]</scope>
    <source>
        <strain evidence="2 3">PSKA54</strain>
    </source>
</reference>